<dbReference type="FunFam" id="1.10.630.10:FF:000078">
    <property type="entry name" value="Probable cytochrome P450 515A1"/>
    <property type="match status" value="1"/>
</dbReference>
<evidence type="ECO:0000256" key="14">
    <source>
        <dbReference type="SAM" id="Phobius"/>
    </source>
</evidence>
<name>A0A4D6TV46_DICDI</name>
<evidence type="ECO:0000256" key="2">
    <source>
        <dbReference type="ARBA" id="ARBA00004167"/>
    </source>
</evidence>
<dbReference type="Gene3D" id="1.10.630.10">
    <property type="entry name" value="Cytochrome P450"/>
    <property type="match status" value="1"/>
</dbReference>
<evidence type="ECO:0000256" key="4">
    <source>
        <dbReference type="ARBA" id="ARBA00022617"/>
    </source>
</evidence>
<dbReference type="PRINTS" id="PR00463">
    <property type="entry name" value="EP450I"/>
</dbReference>
<dbReference type="InterPro" id="IPR050182">
    <property type="entry name" value="Cytochrome_P450_fam2"/>
</dbReference>
<feature type="transmembrane region" description="Helical" evidence="14">
    <location>
        <begin position="6"/>
        <end position="23"/>
    </location>
</feature>
<evidence type="ECO:0000256" key="11">
    <source>
        <dbReference type="ARBA" id="ARBA00023136"/>
    </source>
</evidence>
<comment type="subcellular location">
    <subcellularLocation>
        <location evidence="2">Membrane</location>
        <topology evidence="2">Single-pass membrane protein</topology>
    </subcellularLocation>
</comment>
<reference evidence="15" key="1">
    <citation type="submission" date="2018-09" db="EMBL/GenBank/DDBJ databases">
        <title>A Terpene Synthase-Cytochrome P450 Gene Cluster in Dictyostelium Produces a New Terpenoid and Regulates Culmination.</title>
        <authorList>
            <person name="Chen F."/>
            <person name="Chen X."/>
            <person name="Luck K."/>
            <person name="Rabe P."/>
            <person name="Dinhd C.Q."/>
            <person name="Shaulsky G."/>
            <person name="Nelson D.R."/>
            <person name="Gershenzon J."/>
            <person name="Dickschat J.S."/>
            <person name="Kollner T.G."/>
        </authorList>
    </citation>
    <scope>NUCLEOTIDE SEQUENCE</scope>
</reference>
<dbReference type="EMBL" id="MH923436">
    <property type="protein sequence ID" value="QCG86237.1"/>
    <property type="molecule type" value="mRNA"/>
</dbReference>
<keyword evidence="9 12" id="KW-0408">Iron</keyword>
<keyword evidence="4 12" id="KW-0349">Heme</keyword>
<dbReference type="PRINTS" id="PR00385">
    <property type="entry name" value="P450"/>
</dbReference>
<accession>A0A4D6TV46</accession>
<keyword evidence="7 14" id="KW-1133">Transmembrane helix</keyword>
<proteinExistence type="evidence at transcript level"/>
<feature type="binding site" description="axial binding residue" evidence="12">
    <location>
        <position position="438"/>
    </location>
    <ligand>
        <name>heme</name>
        <dbReference type="ChEBI" id="CHEBI:30413"/>
    </ligand>
    <ligandPart>
        <name>Fe</name>
        <dbReference type="ChEBI" id="CHEBI:18248"/>
    </ligandPart>
</feature>
<evidence type="ECO:0000256" key="10">
    <source>
        <dbReference type="ARBA" id="ARBA00023033"/>
    </source>
</evidence>
<dbReference type="InterPro" id="IPR002401">
    <property type="entry name" value="Cyt_P450_E_grp-I"/>
</dbReference>
<keyword evidence="6 12" id="KW-0479">Metal-binding</keyword>
<dbReference type="CDD" id="cd20617">
    <property type="entry name" value="CYP1_2-like"/>
    <property type="match status" value="1"/>
</dbReference>
<dbReference type="OMA" id="QAIWGNL"/>
<dbReference type="PROSITE" id="PS00086">
    <property type="entry name" value="CYTOCHROME_P450"/>
    <property type="match status" value="1"/>
</dbReference>
<evidence type="ECO:0000256" key="12">
    <source>
        <dbReference type="PIRSR" id="PIRSR602401-1"/>
    </source>
</evidence>
<gene>
    <name evidence="15" type="primary">CYP521A</name>
</gene>
<keyword evidence="8 13" id="KW-0560">Oxidoreductase</keyword>
<dbReference type="InterPro" id="IPR036396">
    <property type="entry name" value="Cyt_P450_sf"/>
</dbReference>
<dbReference type="VEuPathDB" id="AmoebaDB:DDB_G0293738"/>
<evidence type="ECO:0000256" key="1">
    <source>
        <dbReference type="ARBA" id="ARBA00001971"/>
    </source>
</evidence>
<dbReference type="PANTHER" id="PTHR24300">
    <property type="entry name" value="CYTOCHROME P450 508A4-RELATED"/>
    <property type="match status" value="1"/>
</dbReference>
<dbReference type="SUPFAM" id="SSF48264">
    <property type="entry name" value="Cytochrome P450"/>
    <property type="match status" value="1"/>
</dbReference>
<comment type="similarity">
    <text evidence="3 13">Belongs to the cytochrome P450 family.</text>
</comment>
<dbReference type="GO" id="GO:0020037">
    <property type="term" value="F:heme binding"/>
    <property type="evidence" value="ECO:0007669"/>
    <property type="project" value="InterPro"/>
</dbReference>
<evidence type="ECO:0000256" key="6">
    <source>
        <dbReference type="ARBA" id="ARBA00022723"/>
    </source>
</evidence>
<dbReference type="GO" id="GO:0005506">
    <property type="term" value="F:iron ion binding"/>
    <property type="evidence" value="ECO:0007669"/>
    <property type="project" value="InterPro"/>
</dbReference>
<evidence type="ECO:0000256" key="13">
    <source>
        <dbReference type="RuleBase" id="RU000461"/>
    </source>
</evidence>
<keyword evidence="11 14" id="KW-0472">Membrane</keyword>
<evidence type="ECO:0000256" key="5">
    <source>
        <dbReference type="ARBA" id="ARBA00022692"/>
    </source>
</evidence>
<dbReference type="GO" id="GO:0016705">
    <property type="term" value="F:oxidoreductase activity, acting on paired donors, with incorporation or reduction of molecular oxygen"/>
    <property type="evidence" value="ECO:0007669"/>
    <property type="project" value="InterPro"/>
</dbReference>
<dbReference type="PANTHER" id="PTHR24300:SF157">
    <property type="entry name" value="CYTOCHROME P450 MONOOXYGENASE 521A1-RELATED"/>
    <property type="match status" value="1"/>
</dbReference>
<dbReference type="Pfam" id="PF00067">
    <property type="entry name" value="p450"/>
    <property type="match status" value="1"/>
</dbReference>
<evidence type="ECO:0000256" key="8">
    <source>
        <dbReference type="ARBA" id="ARBA00023002"/>
    </source>
</evidence>
<dbReference type="AlphaFoldDB" id="A0A4D6TV46"/>
<keyword evidence="5 14" id="KW-0812">Transmembrane</keyword>
<evidence type="ECO:0000256" key="3">
    <source>
        <dbReference type="ARBA" id="ARBA00010617"/>
    </source>
</evidence>
<evidence type="ECO:0000256" key="7">
    <source>
        <dbReference type="ARBA" id="ARBA00022989"/>
    </source>
</evidence>
<evidence type="ECO:0000313" key="15">
    <source>
        <dbReference type="EMBL" id="QCG86237.1"/>
    </source>
</evidence>
<dbReference type="InterPro" id="IPR017972">
    <property type="entry name" value="Cyt_P450_CS"/>
</dbReference>
<keyword evidence="10 13" id="KW-0503">Monooxygenase</keyword>
<evidence type="ECO:0000256" key="9">
    <source>
        <dbReference type="ARBA" id="ARBA00023004"/>
    </source>
</evidence>
<dbReference type="InterPro" id="IPR001128">
    <property type="entry name" value="Cyt_P450"/>
</dbReference>
<sequence length="491" mass="56808">MILLTLLYLIIFYIIIDFIKKNYKTKNQLPSPLGIALPIIGHLHLLRTDPYKTLAKASKKTEHGILKCWNGEHLMVVVDNPSIIKQMYVNTNNFTDRPQTKVFEIISRNYKNSGFANGEKWKHLRGLYAPSFTKIKSRPHENIILKYVNFEIKSLKNHAITNSIYNPFLIENINSFGTKVITEIIFGREFSENEVYSLIGPMNKLFGILDTPFPSESISFLKPFYRRSYKECDKQCEELFKLVEKVYDDHLLNLDKDNPKDVMDVMIVETDFKEKDHVICICCDLLMGTKDTFNTIVLWFFVLMINYQDVQLKGYQEIIKVLECTGRDHVTIEDIDKLPYIDGIIKEISRIHPAGPLSVPRTAINDIMINGYFIPKGCHVFQNTYGAVYNYMKESDEPCKMKPERWIENEKLRKDGKLDPTNDLALISLPFSSGIRNCPGVGFAEYELFLLFSNIILNFHLSSPNNLKLNESGHFGLTMKPFPFLVDLKLR</sequence>
<dbReference type="GO" id="GO:0016020">
    <property type="term" value="C:membrane"/>
    <property type="evidence" value="ECO:0007669"/>
    <property type="project" value="UniProtKB-SubCell"/>
</dbReference>
<dbReference type="SMR" id="A0A4D6TV46"/>
<dbReference type="GO" id="GO:0004497">
    <property type="term" value="F:monooxygenase activity"/>
    <property type="evidence" value="ECO:0007669"/>
    <property type="project" value="UniProtKB-KW"/>
</dbReference>
<comment type="cofactor">
    <cofactor evidence="1 12">
        <name>heme</name>
        <dbReference type="ChEBI" id="CHEBI:30413"/>
    </cofactor>
</comment>
<organism evidence="15">
    <name type="scientific">Dictyostelium discoideum</name>
    <name type="common">Social amoeba</name>
    <dbReference type="NCBI Taxonomy" id="44689"/>
    <lineage>
        <taxon>Eukaryota</taxon>
        <taxon>Amoebozoa</taxon>
        <taxon>Evosea</taxon>
        <taxon>Eumycetozoa</taxon>
        <taxon>Dictyostelia</taxon>
        <taxon>Dictyosteliales</taxon>
        <taxon>Dictyosteliaceae</taxon>
        <taxon>Dictyostelium</taxon>
    </lineage>
</organism>
<protein>
    <submittedName>
        <fullName evidence="15">Cytochrome P450 family protein</fullName>
    </submittedName>
</protein>